<accession>A0A1H8URT6</accession>
<name>A0A1H8URT6_9ACTN</name>
<reference evidence="2" key="1">
    <citation type="submission" date="2016-10" db="EMBL/GenBank/DDBJ databases">
        <authorList>
            <person name="Varghese N."/>
            <person name="Submissions S."/>
        </authorList>
    </citation>
    <scope>NUCLEOTIDE SEQUENCE [LARGE SCALE GENOMIC DNA]</scope>
    <source>
        <strain evidence="2">DSM 45413</strain>
    </source>
</reference>
<protein>
    <submittedName>
        <fullName evidence="1">Uncharacterized protein</fullName>
    </submittedName>
</protein>
<gene>
    <name evidence="1" type="ORF">SAMN05660991_03047</name>
</gene>
<dbReference type="InterPro" id="IPR053852">
    <property type="entry name" value="DUF6910"/>
</dbReference>
<organism evidence="1 2">
    <name type="scientific">Trujillonella endophytica</name>
    <dbReference type="NCBI Taxonomy" id="673521"/>
    <lineage>
        <taxon>Bacteria</taxon>
        <taxon>Bacillati</taxon>
        <taxon>Actinomycetota</taxon>
        <taxon>Actinomycetes</taxon>
        <taxon>Geodermatophilales</taxon>
        <taxon>Geodermatophilaceae</taxon>
        <taxon>Trujillonella</taxon>
    </lineage>
</organism>
<proteinExistence type="predicted"/>
<sequence length="302" mass="30286">MEGTAELRFDDGTPVTAASGVAPLGDGWLVVSDDATIGAWRRGDSVLPVRLLPPVQGLDRFGSADGTKHLKPDLEVACAVGVDGAPAVLALGSGSSPRRMQGVLVRLAAGAPVTAAADLTPLYRRVAEALGAAPGHLNLEGGSRHGDTVRWFQRGNLAAGVPSASVDLPLDALVAALLGEVAAAAVPIGGVQRYALGEVGGVGLAVTDAVALPDGRTLLSAAAEDTPNAVDDGPVVATALALLDGDRVLDVVPLPRAGGRVHKVEGLALRSVAAGEARLVAVVDGDDPAVPSTELDLRVLLG</sequence>
<dbReference type="Proteomes" id="UP000198960">
    <property type="component" value="Unassembled WGS sequence"/>
</dbReference>
<dbReference type="EMBL" id="FOEE01000009">
    <property type="protein sequence ID" value="SEP05902.1"/>
    <property type="molecule type" value="Genomic_DNA"/>
</dbReference>
<evidence type="ECO:0000313" key="2">
    <source>
        <dbReference type="Proteomes" id="UP000198960"/>
    </source>
</evidence>
<dbReference type="STRING" id="673521.SAMN05660991_03047"/>
<evidence type="ECO:0000313" key="1">
    <source>
        <dbReference type="EMBL" id="SEP05902.1"/>
    </source>
</evidence>
<keyword evidence="2" id="KW-1185">Reference proteome</keyword>
<dbReference type="AlphaFoldDB" id="A0A1H8URT6"/>
<dbReference type="Pfam" id="PF21851">
    <property type="entry name" value="DUF6910"/>
    <property type="match status" value="1"/>
</dbReference>